<gene>
    <name evidence="1" type="ORF">AVEN_50689_1</name>
</gene>
<keyword evidence="2" id="KW-1185">Reference proteome</keyword>
<name>A0A4Y2M0Q4_ARAVE</name>
<dbReference type="Proteomes" id="UP000499080">
    <property type="component" value="Unassembled WGS sequence"/>
</dbReference>
<reference evidence="1 2" key="1">
    <citation type="journal article" date="2019" name="Sci. Rep.">
        <title>Orb-weaving spider Araneus ventricosus genome elucidates the spidroin gene catalogue.</title>
        <authorList>
            <person name="Kono N."/>
            <person name="Nakamura H."/>
            <person name="Ohtoshi R."/>
            <person name="Moran D.A.P."/>
            <person name="Shinohara A."/>
            <person name="Yoshida Y."/>
            <person name="Fujiwara M."/>
            <person name="Mori M."/>
            <person name="Tomita M."/>
            <person name="Arakawa K."/>
        </authorList>
    </citation>
    <scope>NUCLEOTIDE SEQUENCE [LARGE SCALE GENOMIC DNA]</scope>
</reference>
<organism evidence="1 2">
    <name type="scientific">Araneus ventricosus</name>
    <name type="common">Orbweaver spider</name>
    <name type="synonym">Epeira ventricosa</name>
    <dbReference type="NCBI Taxonomy" id="182803"/>
    <lineage>
        <taxon>Eukaryota</taxon>
        <taxon>Metazoa</taxon>
        <taxon>Ecdysozoa</taxon>
        <taxon>Arthropoda</taxon>
        <taxon>Chelicerata</taxon>
        <taxon>Arachnida</taxon>
        <taxon>Araneae</taxon>
        <taxon>Araneomorphae</taxon>
        <taxon>Entelegynae</taxon>
        <taxon>Araneoidea</taxon>
        <taxon>Araneidae</taxon>
        <taxon>Araneus</taxon>
    </lineage>
</organism>
<dbReference type="EMBL" id="BGPR01006639">
    <property type="protein sequence ID" value="GBN20618.1"/>
    <property type="molecule type" value="Genomic_DNA"/>
</dbReference>
<evidence type="ECO:0000313" key="2">
    <source>
        <dbReference type="Proteomes" id="UP000499080"/>
    </source>
</evidence>
<proteinExistence type="predicted"/>
<dbReference type="AlphaFoldDB" id="A0A4Y2M0Q4"/>
<evidence type="ECO:0000313" key="1">
    <source>
        <dbReference type="EMBL" id="GBN20618.1"/>
    </source>
</evidence>
<comment type="caution">
    <text evidence="1">The sequence shown here is derived from an EMBL/GenBank/DDBJ whole genome shotgun (WGS) entry which is preliminary data.</text>
</comment>
<protein>
    <submittedName>
        <fullName evidence="1">Uncharacterized protein</fullName>
    </submittedName>
</protein>
<dbReference type="OrthoDB" id="6465772at2759"/>
<accession>A0A4Y2M0Q4</accession>
<sequence>MRALHLPEMGVMCVEYSFPCEGCLMGEPYFSRENGICSTLFKMSLCKINTRRIITRLKCLDTLHVIRMHFVFSENPPTAALHFESPVLDVAHSLQCPESLLIVADSWQIFESNLF</sequence>